<proteinExistence type="predicted"/>
<sequence>MWRRDYVIYEFWHGDERDHVTMMMKILRDRDVPFSGRGKDFGNACFPNFRVDMTFDEVLRCSWEALVEISVNDVCCGGMLTAII</sequence>
<dbReference type="Proteomes" id="UP001632038">
    <property type="component" value="Unassembled WGS sequence"/>
</dbReference>
<reference evidence="2" key="1">
    <citation type="journal article" date="2024" name="IScience">
        <title>Strigolactones Initiate the Formation of Haustorium-like Structures in Castilleja.</title>
        <authorList>
            <person name="Buerger M."/>
            <person name="Peterson D."/>
            <person name="Chory J."/>
        </authorList>
    </citation>
    <scope>NUCLEOTIDE SEQUENCE [LARGE SCALE GENOMIC DNA]</scope>
</reference>
<gene>
    <name evidence="1" type="ORF">CASFOL_009657</name>
</gene>
<keyword evidence="2" id="KW-1185">Reference proteome</keyword>
<protein>
    <submittedName>
        <fullName evidence="1">Uncharacterized protein</fullName>
    </submittedName>
</protein>
<dbReference type="EMBL" id="JAVIJP010000013">
    <property type="protein sequence ID" value="KAL3644477.1"/>
    <property type="molecule type" value="Genomic_DNA"/>
</dbReference>
<dbReference type="AlphaFoldDB" id="A0ABD3DSN9"/>
<name>A0ABD3DSN9_9LAMI</name>
<evidence type="ECO:0000313" key="2">
    <source>
        <dbReference type="Proteomes" id="UP001632038"/>
    </source>
</evidence>
<comment type="caution">
    <text evidence="1">The sequence shown here is derived from an EMBL/GenBank/DDBJ whole genome shotgun (WGS) entry which is preliminary data.</text>
</comment>
<evidence type="ECO:0000313" key="1">
    <source>
        <dbReference type="EMBL" id="KAL3644477.1"/>
    </source>
</evidence>
<organism evidence="1 2">
    <name type="scientific">Castilleja foliolosa</name>
    <dbReference type="NCBI Taxonomy" id="1961234"/>
    <lineage>
        <taxon>Eukaryota</taxon>
        <taxon>Viridiplantae</taxon>
        <taxon>Streptophyta</taxon>
        <taxon>Embryophyta</taxon>
        <taxon>Tracheophyta</taxon>
        <taxon>Spermatophyta</taxon>
        <taxon>Magnoliopsida</taxon>
        <taxon>eudicotyledons</taxon>
        <taxon>Gunneridae</taxon>
        <taxon>Pentapetalae</taxon>
        <taxon>asterids</taxon>
        <taxon>lamiids</taxon>
        <taxon>Lamiales</taxon>
        <taxon>Orobanchaceae</taxon>
        <taxon>Pedicularideae</taxon>
        <taxon>Castillejinae</taxon>
        <taxon>Castilleja</taxon>
    </lineage>
</organism>
<accession>A0ABD3DSN9</accession>